<dbReference type="EMBL" id="FORF01000019">
    <property type="protein sequence ID" value="SFJ44591.1"/>
    <property type="molecule type" value="Genomic_DNA"/>
</dbReference>
<dbReference type="RefSeq" id="WP_091523941.1">
    <property type="nucleotide sequence ID" value="NZ_FORF01000019.1"/>
</dbReference>
<proteinExistence type="inferred from homology"/>
<evidence type="ECO:0000259" key="3">
    <source>
        <dbReference type="Pfam" id="PF00171"/>
    </source>
</evidence>
<dbReference type="STRING" id="1121003.SAMN03080618_02995"/>
<evidence type="ECO:0000256" key="2">
    <source>
        <dbReference type="ARBA" id="ARBA00023002"/>
    </source>
</evidence>
<comment type="similarity">
    <text evidence="1">Belongs to the aldehyde dehydrogenase family.</text>
</comment>
<dbReference type="Gene3D" id="3.40.309.10">
    <property type="entry name" value="Aldehyde Dehydrogenase, Chain A, domain 2"/>
    <property type="match status" value="1"/>
</dbReference>
<dbReference type="PANTHER" id="PTHR43353">
    <property type="entry name" value="SUCCINATE-SEMIALDEHYDE DEHYDROGENASE, MITOCHONDRIAL"/>
    <property type="match status" value="1"/>
</dbReference>
<keyword evidence="2" id="KW-0560">Oxidoreductase</keyword>
<dbReference type="AlphaFoldDB" id="A0A1I3RGW7"/>
<dbReference type="InterPro" id="IPR015590">
    <property type="entry name" value="Aldehyde_DH_dom"/>
</dbReference>
<accession>A0A1I3RGW7</accession>
<evidence type="ECO:0000313" key="4">
    <source>
        <dbReference type="EMBL" id="SFJ44591.1"/>
    </source>
</evidence>
<gene>
    <name evidence="4" type="ORF">SAMN03080618_02995</name>
</gene>
<dbReference type="InterPro" id="IPR016163">
    <property type="entry name" value="Ald_DH_C"/>
</dbReference>
<dbReference type="InterPro" id="IPR016162">
    <property type="entry name" value="Ald_DH_N"/>
</dbReference>
<organism evidence="4 5">
    <name type="scientific">Aquamicrobium aerolatum DSM 21857</name>
    <dbReference type="NCBI Taxonomy" id="1121003"/>
    <lineage>
        <taxon>Bacteria</taxon>
        <taxon>Pseudomonadati</taxon>
        <taxon>Pseudomonadota</taxon>
        <taxon>Alphaproteobacteria</taxon>
        <taxon>Hyphomicrobiales</taxon>
        <taxon>Phyllobacteriaceae</taxon>
        <taxon>Aerobium</taxon>
    </lineage>
</organism>
<dbReference type="SUPFAM" id="SSF53720">
    <property type="entry name" value="ALDH-like"/>
    <property type="match status" value="1"/>
</dbReference>
<dbReference type="OrthoDB" id="9812625at2"/>
<reference evidence="5" key="1">
    <citation type="submission" date="2016-10" db="EMBL/GenBank/DDBJ databases">
        <authorList>
            <person name="Varghese N."/>
            <person name="Submissions S."/>
        </authorList>
    </citation>
    <scope>NUCLEOTIDE SEQUENCE [LARGE SCALE GENOMIC DNA]</scope>
    <source>
        <strain evidence="5">DSM 21857</strain>
    </source>
</reference>
<feature type="domain" description="Aldehyde dehydrogenase" evidence="3">
    <location>
        <begin position="33"/>
        <end position="491"/>
    </location>
</feature>
<evidence type="ECO:0000256" key="1">
    <source>
        <dbReference type="ARBA" id="ARBA00009986"/>
    </source>
</evidence>
<dbReference type="InterPro" id="IPR050740">
    <property type="entry name" value="Aldehyde_DH_Superfamily"/>
</dbReference>
<dbReference type="PANTHER" id="PTHR43353:SF5">
    <property type="entry name" value="SUCCINATE-SEMIALDEHYDE DEHYDROGENASE, MITOCHONDRIAL"/>
    <property type="match status" value="1"/>
</dbReference>
<evidence type="ECO:0000313" key="5">
    <source>
        <dbReference type="Proteomes" id="UP000242763"/>
    </source>
</evidence>
<dbReference type="Gene3D" id="3.40.605.10">
    <property type="entry name" value="Aldehyde Dehydrogenase, Chain A, domain 1"/>
    <property type="match status" value="1"/>
</dbReference>
<dbReference type="GO" id="GO:0005829">
    <property type="term" value="C:cytosol"/>
    <property type="evidence" value="ECO:0007669"/>
    <property type="project" value="TreeGrafter"/>
</dbReference>
<keyword evidence="5" id="KW-1185">Reference proteome</keyword>
<protein>
    <submittedName>
        <fullName evidence="4">Aspartate-semialdehyde dehydrogenase</fullName>
    </submittedName>
</protein>
<dbReference type="GO" id="GO:0009450">
    <property type="term" value="P:gamma-aminobutyric acid catabolic process"/>
    <property type="evidence" value="ECO:0007669"/>
    <property type="project" value="TreeGrafter"/>
</dbReference>
<dbReference type="FunFam" id="3.40.605.10:FF:000005">
    <property type="entry name" value="Succinate-semialdehyde dehydrogenase I"/>
    <property type="match status" value="1"/>
</dbReference>
<dbReference type="InterPro" id="IPR016161">
    <property type="entry name" value="Ald_DH/histidinol_DH"/>
</dbReference>
<dbReference type="FunFam" id="3.40.309.10:FF:000004">
    <property type="entry name" value="Succinate-semialdehyde dehydrogenase I"/>
    <property type="match status" value="1"/>
</dbReference>
<dbReference type="GO" id="GO:0004777">
    <property type="term" value="F:succinate-semialdehyde dehydrogenase (NAD+) activity"/>
    <property type="evidence" value="ECO:0007669"/>
    <property type="project" value="TreeGrafter"/>
</dbReference>
<dbReference type="InterPro" id="IPR016160">
    <property type="entry name" value="Ald_DH_CS_CYS"/>
</dbReference>
<sequence>MSATLARTIRHQAFDRLSDRRLHRELAYVGGQWTAGENGEGFDVNDPATGASLAWVAALGRSETVRAVDAASKAFPTWRVLLPQERAAILRRWFDLIVSSKEDLALLMTLEQGKPLEEARGEIDYAASFVEWYAEEARRVNAESVTSHLPETEMMVRREPLGVVALVTPWNFPSAMLTRKAAAALAAGCTIVAHPSSETPLSALALAELGERAGIPAGVFNVVTGDAETIVGTLCEDRRVRALSFTGSTEIGRLIAAQCAPTMKRLVMELGGHAPLIVFNDADIARAVKIAVDAKFATSGQDCLAANRIYVQRGIYARFCTAFAARVAALKVGMGLEDGVEIGPLMHERAIAKVEQQVADAVSCGARCLTGGQRHDAGTLFYQPTLLVDVPDNARIMHEETFGPVAAVTVFDTEAEVMARANATEYGLVAYVVTENGARQLRMGRALDYGMVAINRVKITGAPVPFGGVKQSGLGREGARHGLEAFTDLKYLCLDAA</sequence>
<dbReference type="Pfam" id="PF00171">
    <property type="entry name" value="Aldedh"/>
    <property type="match status" value="1"/>
</dbReference>
<dbReference type="PROSITE" id="PS00070">
    <property type="entry name" value="ALDEHYDE_DEHYDR_CYS"/>
    <property type="match status" value="1"/>
</dbReference>
<dbReference type="CDD" id="cd07103">
    <property type="entry name" value="ALDH_F5_SSADH_GabD"/>
    <property type="match status" value="1"/>
</dbReference>
<name>A0A1I3RGW7_9HYPH</name>
<dbReference type="Proteomes" id="UP000242763">
    <property type="component" value="Unassembled WGS sequence"/>
</dbReference>